<gene>
    <name evidence="3" type="ORF">HJC23_012499</name>
</gene>
<evidence type="ECO:0000313" key="3">
    <source>
        <dbReference type="EMBL" id="KAL3784896.1"/>
    </source>
</evidence>
<comment type="caution">
    <text evidence="3">The sequence shown here is derived from an EMBL/GenBank/DDBJ whole genome shotgun (WGS) entry which is preliminary data.</text>
</comment>
<feature type="compositionally biased region" description="Basic and acidic residues" evidence="1">
    <location>
        <begin position="392"/>
        <end position="402"/>
    </location>
</feature>
<reference evidence="3 4" key="1">
    <citation type="journal article" date="2020" name="G3 (Bethesda)">
        <title>Improved Reference Genome for Cyclotella cryptica CCMP332, a Model for Cell Wall Morphogenesis, Salinity Adaptation, and Lipid Production in Diatoms (Bacillariophyta).</title>
        <authorList>
            <person name="Roberts W.R."/>
            <person name="Downey K.M."/>
            <person name="Ruck E.C."/>
            <person name="Traller J.C."/>
            <person name="Alverson A.J."/>
        </authorList>
    </citation>
    <scope>NUCLEOTIDE SEQUENCE [LARGE SCALE GENOMIC DNA]</scope>
    <source>
        <strain evidence="3 4">CCMP332</strain>
    </source>
</reference>
<sequence>MATCTAHSFVIFLLAILLLAVFSPTYGTSPVSSNQNSITSILTPSRSAAFLCRRQSLAQMFCIATSFLHLRGGMFSDRGRCDETTGLPQLSATDTNHQTTHKMDGAESEKSIESSIYASIGVINFSPTHHHQSTTAYEAKILICHKSNGAICNEYWGIYNLESEHPDDSDCNYRAAATTMGCLCHAIVLSLPMEKFSDNDIRRIDDTLLCIARGIVRRLKSVEVSTQKVMIPVTITLMEKSAYEQGIMLKKYIEQYLDLAVSRALELQKKPNTHMNYFSRGFKVEVSISLRSAAETAAELSERVLEKLEDSNTNSDVSVDNEAVKNDDGYVGVYENNLVPHSLFGVLLSNTHKHICKTLPWMKNNGNVRPVEWTKISDQFLTSLTAGSRTIQNHEDTKRRNDIISSNTMQSPPSPQILSPGFQEKVESLMAVLFVDAEESLNEIETRIDNSFFDLRDPDLQDSAIPEFGADFDRILNAISESFLHLIHDDTSLTGSDHQWANAQRLVTLKQITTTGIHRLFQSFLQNLRDHYGRMYEGALDKFSSAKGVTYERYRLDAARRAEEGFMKSAFDSIPQICRHPDGELCGEMSALYSCVDALRGLLDDMYEATSTRVLEEEEWEDIMDNSIENAILNQGDTSIFKERIGLRQLIKKIRDERRKHGPTKWYERLTAKALIIGVNYFQGWIILQSLRREARKRDLSMPKFPLF</sequence>
<evidence type="ECO:0000313" key="4">
    <source>
        <dbReference type="Proteomes" id="UP001516023"/>
    </source>
</evidence>
<keyword evidence="2" id="KW-0732">Signal</keyword>
<dbReference type="AlphaFoldDB" id="A0ABD3PC70"/>
<dbReference type="Proteomes" id="UP001516023">
    <property type="component" value="Unassembled WGS sequence"/>
</dbReference>
<organism evidence="3 4">
    <name type="scientific">Cyclotella cryptica</name>
    <dbReference type="NCBI Taxonomy" id="29204"/>
    <lineage>
        <taxon>Eukaryota</taxon>
        <taxon>Sar</taxon>
        <taxon>Stramenopiles</taxon>
        <taxon>Ochrophyta</taxon>
        <taxon>Bacillariophyta</taxon>
        <taxon>Coscinodiscophyceae</taxon>
        <taxon>Thalassiosirophycidae</taxon>
        <taxon>Stephanodiscales</taxon>
        <taxon>Stephanodiscaceae</taxon>
        <taxon>Cyclotella</taxon>
    </lineage>
</organism>
<name>A0ABD3PC70_9STRA</name>
<protein>
    <submittedName>
        <fullName evidence="3">Uncharacterized protein</fullName>
    </submittedName>
</protein>
<feature type="region of interest" description="Disordered" evidence="1">
    <location>
        <begin position="389"/>
        <end position="420"/>
    </location>
</feature>
<feature type="compositionally biased region" description="Polar residues" evidence="1">
    <location>
        <begin position="86"/>
        <end position="98"/>
    </location>
</feature>
<accession>A0ABD3PC70</accession>
<feature type="chain" id="PRO_5044823276" evidence="2">
    <location>
        <begin position="28"/>
        <end position="708"/>
    </location>
</feature>
<keyword evidence="4" id="KW-1185">Reference proteome</keyword>
<evidence type="ECO:0000256" key="1">
    <source>
        <dbReference type="SAM" id="MobiDB-lite"/>
    </source>
</evidence>
<proteinExistence type="predicted"/>
<feature type="signal peptide" evidence="2">
    <location>
        <begin position="1"/>
        <end position="27"/>
    </location>
</feature>
<feature type="region of interest" description="Disordered" evidence="1">
    <location>
        <begin position="86"/>
        <end position="106"/>
    </location>
</feature>
<evidence type="ECO:0000256" key="2">
    <source>
        <dbReference type="SAM" id="SignalP"/>
    </source>
</evidence>
<dbReference type="EMBL" id="JABMIG020000227">
    <property type="protein sequence ID" value="KAL3784896.1"/>
    <property type="molecule type" value="Genomic_DNA"/>
</dbReference>